<proteinExistence type="predicted"/>
<organism evidence="2 3">
    <name type="scientific">Desulfarculus baarsii (strain ATCC 33931 / DSM 2075 / LMG 7858 / VKM B-1802 / 2st14)</name>
    <dbReference type="NCBI Taxonomy" id="644282"/>
    <lineage>
        <taxon>Bacteria</taxon>
        <taxon>Pseudomonadati</taxon>
        <taxon>Thermodesulfobacteriota</taxon>
        <taxon>Desulfarculia</taxon>
        <taxon>Desulfarculales</taxon>
        <taxon>Desulfarculaceae</taxon>
        <taxon>Desulfarculus</taxon>
    </lineage>
</organism>
<dbReference type="eggNOG" id="ENOG503304Z">
    <property type="taxonomic scope" value="Bacteria"/>
</dbReference>
<keyword evidence="3" id="KW-1185">Reference proteome</keyword>
<reference evidence="2 3" key="1">
    <citation type="journal article" date="2010" name="Stand. Genomic Sci.">
        <title>Complete genome sequence of Desulfarculus baarsii type strain (2st14).</title>
        <authorList>
            <person name="Sun H."/>
            <person name="Spring S."/>
            <person name="Lapidus A."/>
            <person name="Davenport K."/>
            <person name="Del Rio T.G."/>
            <person name="Tice H."/>
            <person name="Nolan M."/>
            <person name="Copeland A."/>
            <person name="Cheng J.F."/>
            <person name="Lucas S."/>
            <person name="Tapia R."/>
            <person name="Goodwin L."/>
            <person name="Pitluck S."/>
            <person name="Ivanova N."/>
            <person name="Pagani I."/>
            <person name="Mavromatis K."/>
            <person name="Ovchinnikova G."/>
            <person name="Pati A."/>
            <person name="Chen A."/>
            <person name="Palaniappan K."/>
            <person name="Hauser L."/>
            <person name="Chang Y.J."/>
            <person name="Jeffries C.D."/>
            <person name="Detter J.C."/>
            <person name="Han C."/>
            <person name="Rohde M."/>
            <person name="Brambilla E."/>
            <person name="Goker M."/>
            <person name="Woyke T."/>
            <person name="Bristow J."/>
            <person name="Eisen J.A."/>
            <person name="Markowitz V."/>
            <person name="Hugenholtz P."/>
            <person name="Kyrpides N.C."/>
            <person name="Klenk H.P."/>
            <person name="Land M."/>
        </authorList>
    </citation>
    <scope>NUCLEOTIDE SEQUENCE [LARGE SCALE GENOMIC DNA]</scope>
    <source>
        <strain evidence="3">ATCC 33931 / DSM 2075 / LMG 7858 / VKM B-1802 / 2st14</strain>
    </source>
</reference>
<dbReference type="KEGG" id="dbr:Deba_2142"/>
<evidence type="ECO:0000313" key="3">
    <source>
        <dbReference type="Proteomes" id="UP000009047"/>
    </source>
</evidence>
<evidence type="ECO:0008006" key="4">
    <source>
        <dbReference type="Google" id="ProtNLM"/>
    </source>
</evidence>
<evidence type="ECO:0000256" key="1">
    <source>
        <dbReference type="SAM" id="MobiDB-lite"/>
    </source>
</evidence>
<dbReference type="AlphaFoldDB" id="E1QIW4"/>
<protein>
    <recommendedName>
        <fullName evidence="4">DUF3795 domain-containing protein</fullName>
    </recommendedName>
</protein>
<dbReference type="STRING" id="644282.Deba_2142"/>
<feature type="region of interest" description="Disordered" evidence="1">
    <location>
        <begin position="93"/>
        <end position="118"/>
    </location>
</feature>
<dbReference type="HOGENOM" id="CLU_2069270_0_0_7"/>
<dbReference type="Proteomes" id="UP000009047">
    <property type="component" value="Chromosome"/>
</dbReference>
<dbReference type="EMBL" id="CP002085">
    <property type="protein sequence ID" value="ADK85507.1"/>
    <property type="molecule type" value="Genomic_DNA"/>
</dbReference>
<sequence length="118" mass="12527">MAEGTGACGVNCLVCGLFRQGKCGCCGSGLEEQAQVKLAAQLKIMGGVCPILQCAVQRKIAYCSADCRLYPCHLLMSGPYPFSQAYLEMQLRRRGRPANKPPADEPAGGQTPPGGRLH</sequence>
<evidence type="ECO:0000313" key="2">
    <source>
        <dbReference type="EMBL" id="ADK85507.1"/>
    </source>
</evidence>
<dbReference type="OrthoDB" id="9793197at2"/>
<name>E1QIW4_DESB2</name>
<gene>
    <name evidence="2" type="ordered locus">Deba_2142</name>
</gene>
<dbReference type="RefSeq" id="WP_013258948.1">
    <property type="nucleotide sequence ID" value="NC_014365.1"/>
</dbReference>
<accession>E1QIW4</accession>